<dbReference type="Gene3D" id="3.40.50.1100">
    <property type="match status" value="2"/>
</dbReference>
<gene>
    <name evidence="12" type="primary">trpB</name>
    <name evidence="15" type="ORF">Pdsh_00950</name>
    <name evidence="14" type="ORF">Pyrde_0938</name>
</gene>
<evidence type="ECO:0000256" key="11">
    <source>
        <dbReference type="ARBA" id="ARBA00049047"/>
    </source>
</evidence>
<comment type="similarity">
    <text evidence="4 12">Belongs to the TrpB family.</text>
</comment>
<dbReference type="PANTHER" id="PTHR48077:SF6">
    <property type="entry name" value="TRYPTOPHAN SYNTHASE"/>
    <property type="match status" value="1"/>
</dbReference>
<evidence type="ECO:0000259" key="13">
    <source>
        <dbReference type="Pfam" id="PF00291"/>
    </source>
</evidence>
<dbReference type="InterPro" id="IPR006653">
    <property type="entry name" value="Trp_synth_b_CS"/>
</dbReference>
<comment type="subunit">
    <text evidence="5 12">Tetramer of two alpha and two beta chains.</text>
</comment>
<comment type="function">
    <text evidence="2 12">The beta subunit is responsible for the synthesis of L-tryptophan from indole and L-serine.</text>
</comment>
<dbReference type="AlphaFoldDB" id="A0A0P0N3M3"/>
<dbReference type="PROSITE" id="PS00168">
    <property type="entry name" value="TRP_SYNTHASE_BETA"/>
    <property type="match status" value="1"/>
</dbReference>
<name>A0A0P0N3M3_9CREN</name>
<dbReference type="PIRSF" id="PIRSF001413">
    <property type="entry name" value="Trp_syn_beta"/>
    <property type="match status" value="1"/>
</dbReference>
<organism evidence="14 16">
    <name type="scientific">Pyrodictium delaneyi</name>
    <dbReference type="NCBI Taxonomy" id="1273541"/>
    <lineage>
        <taxon>Archaea</taxon>
        <taxon>Thermoproteota</taxon>
        <taxon>Thermoprotei</taxon>
        <taxon>Desulfurococcales</taxon>
        <taxon>Pyrodictiaceae</taxon>
        <taxon>Pyrodictium</taxon>
    </lineage>
</organism>
<dbReference type="InterPro" id="IPR023026">
    <property type="entry name" value="Trp_synth_beta/beta-like"/>
</dbReference>
<dbReference type="HAMAP" id="MF_00133">
    <property type="entry name" value="Trp_synth_beta"/>
    <property type="match status" value="1"/>
</dbReference>
<dbReference type="OrthoDB" id="371827at2157"/>
<dbReference type="InterPro" id="IPR036052">
    <property type="entry name" value="TrpB-like_PALP_sf"/>
</dbReference>
<sequence>MVDVPRYWYNIIADLPVPLPPLLDPLEDEDSRIALLVRILPSRLIDEEYTLSRLIPIPERVREVYRKAGRPTPLIRAEGLEKAIGVHGRVRIYYKYEGILPTGSHKLNTAVPQVYYALLDGAEEVATETGAGQWGLAVSMAAAMLGLKATVFMTRSSYEKKKPRRVAMQTLGATVHPSPSTVTEAGRRALRERPNHPGSLGLAITEAIEYVLENPRRRYVAGSVLESVITHQTVIGQELLQQLPEEPDYMIACVGGGSNMAGFTYPALGMQLRGEGFEKTRFIAAESQAAPRLSKGTYRYDGLDTGLVLPLAKMYSLGKDYVPPPIHAAGLRYHGAAPSLSLLRKLGLVEAVAYSQEEVFEAARIFAKAEGILPAPESTHAIKAVIDTARRAEPGSVVVFNLSGHGFMDIDAYEKISSRIVEGRIPEPNDGRR</sequence>
<reference evidence="14 16" key="1">
    <citation type="submission" date="2015-10" db="EMBL/GenBank/DDBJ databases">
        <title>Complete genome sequence of hyperthermophilic archaeon Pyrodictium delaneyi Su06.</title>
        <authorList>
            <person name="Jung J.-H."/>
            <person name="Lin J."/>
            <person name="Holden J.F."/>
            <person name="Park C.-S."/>
        </authorList>
    </citation>
    <scope>NUCLEOTIDE SEQUENCE [LARGE SCALE GENOMIC DNA]</scope>
    <source>
        <strain evidence="14 16">Su06</strain>
    </source>
</reference>
<dbReference type="PIRSF" id="PIRSF500824">
    <property type="entry name" value="TrpB_prok"/>
    <property type="match status" value="1"/>
</dbReference>
<dbReference type="GO" id="GO:0004834">
    <property type="term" value="F:tryptophan synthase activity"/>
    <property type="evidence" value="ECO:0007669"/>
    <property type="project" value="UniProtKB-UniRule"/>
</dbReference>
<dbReference type="GeneID" id="26099277"/>
<keyword evidence="10 12" id="KW-0456">Lyase</keyword>
<proteinExistence type="inferred from homology"/>
<dbReference type="NCBIfam" id="TIGR01415">
    <property type="entry name" value="trpB_rel"/>
    <property type="match status" value="1"/>
</dbReference>
<evidence type="ECO:0000256" key="8">
    <source>
        <dbReference type="ARBA" id="ARBA00022898"/>
    </source>
</evidence>
<comment type="cofactor">
    <cofactor evidence="1 12">
        <name>pyridoxal 5'-phosphate</name>
        <dbReference type="ChEBI" id="CHEBI:597326"/>
    </cofactor>
</comment>
<evidence type="ECO:0000256" key="7">
    <source>
        <dbReference type="ARBA" id="ARBA00022822"/>
    </source>
</evidence>
<dbReference type="Pfam" id="PF00291">
    <property type="entry name" value="PALP"/>
    <property type="match status" value="1"/>
</dbReference>
<evidence type="ECO:0000313" key="15">
    <source>
        <dbReference type="EMBL" id="OWJ55773.1"/>
    </source>
</evidence>
<dbReference type="NCBIfam" id="NF009057">
    <property type="entry name" value="PRK12391.1"/>
    <property type="match status" value="1"/>
</dbReference>
<evidence type="ECO:0000256" key="9">
    <source>
        <dbReference type="ARBA" id="ARBA00023141"/>
    </source>
</evidence>
<accession>A0A0P0N3M3</accession>
<keyword evidence="6 12" id="KW-0028">Amino-acid biosynthesis</keyword>
<dbReference type="InterPro" id="IPR001926">
    <property type="entry name" value="TrpB-like_PALP"/>
</dbReference>
<dbReference type="GO" id="GO:0005737">
    <property type="term" value="C:cytoplasm"/>
    <property type="evidence" value="ECO:0007669"/>
    <property type="project" value="TreeGrafter"/>
</dbReference>
<dbReference type="PATRIC" id="fig|1273541.4.peg.1012"/>
<protein>
    <recommendedName>
        <fullName evidence="12">Tryptophan synthase beta chain</fullName>
        <ecNumber evidence="12">4.2.1.20</ecNumber>
    </recommendedName>
</protein>
<reference evidence="15 17" key="2">
    <citation type="submission" date="2017-05" db="EMBL/GenBank/DDBJ databases">
        <title>The draft genome of the hyperthermophilic archaeon 'Pyrodictium delaneyi strain Hulk', an iron and nitrate reducer, reveals the capacity for sulfate reduction.</title>
        <authorList>
            <person name="Demey L.M."/>
            <person name="Miller C."/>
            <person name="Manzella M."/>
            <person name="Reguera G."/>
            <person name="Kashefi K."/>
        </authorList>
    </citation>
    <scope>NUCLEOTIDE SEQUENCE [LARGE SCALE GENOMIC DNA]</scope>
    <source>
        <strain evidence="15 17">Hulk</strain>
    </source>
</reference>
<evidence type="ECO:0000256" key="5">
    <source>
        <dbReference type="ARBA" id="ARBA00011270"/>
    </source>
</evidence>
<dbReference type="GO" id="GO:0030170">
    <property type="term" value="F:pyridoxal phosphate binding"/>
    <property type="evidence" value="ECO:0007669"/>
    <property type="project" value="InterPro"/>
</dbReference>
<dbReference type="EMBL" id="NCQP01000001">
    <property type="protein sequence ID" value="OWJ55773.1"/>
    <property type="molecule type" value="Genomic_DNA"/>
</dbReference>
<dbReference type="RefSeq" id="WP_055410741.1">
    <property type="nucleotide sequence ID" value="NZ_CP013011.1"/>
</dbReference>
<keyword evidence="8 12" id="KW-0663">Pyridoxal phosphate</keyword>
<evidence type="ECO:0000256" key="4">
    <source>
        <dbReference type="ARBA" id="ARBA00009982"/>
    </source>
</evidence>
<comment type="catalytic activity">
    <reaction evidence="11 12">
        <text>(1S,2R)-1-C-(indol-3-yl)glycerol 3-phosphate + L-serine = D-glyceraldehyde 3-phosphate + L-tryptophan + H2O</text>
        <dbReference type="Rhea" id="RHEA:10532"/>
        <dbReference type="ChEBI" id="CHEBI:15377"/>
        <dbReference type="ChEBI" id="CHEBI:33384"/>
        <dbReference type="ChEBI" id="CHEBI:57912"/>
        <dbReference type="ChEBI" id="CHEBI:58866"/>
        <dbReference type="ChEBI" id="CHEBI:59776"/>
        <dbReference type="EC" id="4.2.1.20"/>
    </reaction>
</comment>
<evidence type="ECO:0000313" key="17">
    <source>
        <dbReference type="Proteomes" id="UP000196694"/>
    </source>
</evidence>
<keyword evidence="7 12" id="KW-0822">Tryptophan biosynthesis</keyword>
<evidence type="ECO:0000313" key="14">
    <source>
        <dbReference type="EMBL" id="ALL00986.1"/>
    </source>
</evidence>
<evidence type="ECO:0000256" key="10">
    <source>
        <dbReference type="ARBA" id="ARBA00023239"/>
    </source>
</evidence>
<dbReference type="EMBL" id="CP013011">
    <property type="protein sequence ID" value="ALL00986.1"/>
    <property type="molecule type" value="Genomic_DNA"/>
</dbReference>
<evidence type="ECO:0000256" key="3">
    <source>
        <dbReference type="ARBA" id="ARBA00004733"/>
    </source>
</evidence>
<dbReference type="KEGG" id="pdl:Pyrde_0938"/>
<dbReference type="InterPro" id="IPR006316">
    <property type="entry name" value="Trp_synth_b-like"/>
</dbReference>
<dbReference type="EC" id="4.2.1.20" evidence="12"/>
<evidence type="ECO:0000313" key="16">
    <source>
        <dbReference type="Proteomes" id="UP000058613"/>
    </source>
</evidence>
<dbReference type="SUPFAM" id="SSF53686">
    <property type="entry name" value="Tryptophan synthase beta subunit-like PLP-dependent enzymes"/>
    <property type="match status" value="1"/>
</dbReference>
<keyword evidence="17" id="KW-1185">Reference proteome</keyword>
<keyword evidence="9 12" id="KW-0057">Aromatic amino acid biosynthesis</keyword>
<dbReference type="UniPathway" id="UPA00035">
    <property type="reaction ID" value="UER00044"/>
</dbReference>
<feature type="domain" description="Tryptophan synthase beta chain-like PALP" evidence="13">
    <location>
        <begin position="67"/>
        <end position="404"/>
    </location>
</feature>
<evidence type="ECO:0000256" key="6">
    <source>
        <dbReference type="ARBA" id="ARBA00022605"/>
    </source>
</evidence>
<evidence type="ECO:0000256" key="12">
    <source>
        <dbReference type="HAMAP-Rule" id="MF_00133"/>
    </source>
</evidence>
<dbReference type="Proteomes" id="UP000196694">
    <property type="component" value="Unassembled WGS sequence"/>
</dbReference>
<comment type="pathway">
    <text evidence="3 12">Amino-acid biosynthesis; L-tryptophan biosynthesis; L-tryptophan from chorismate: step 5/5.</text>
</comment>
<evidence type="ECO:0000256" key="2">
    <source>
        <dbReference type="ARBA" id="ARBA00002786"/>
    </source>
</evidence>
<feature type="modified residue" description="N6-(pyridoxal phosphate)lysine" evidence="12">
    <location>
        <position position="106"/>
    </location>
</feature>
<dbReference type="PANTHER" id="PTHR48077">
    <property type="entry name" value="TRYPTOPHAN SYNTHASE-RELATED"/>
    <property type="match status" value="1"/>
</dbReference>
<dbReference type="Proteomes" id="UP000058613">
    <property type="component" value="Chromosome"/>
</dbReference>
<dbReference type="GO" id="GO:0052684">
    <property type="term" value="F:L-serine hydro-lyase (adding indole, L-tryptophan-forming) activity"/>
    <property type="evidence" value="ECO:0007669"/>
    <property type="project" value="TreeGrafter"/>
</dbReference>
<evidence type="ECO:0000256" key="1">
    <source>
        <dbReference type="ARBA" id="ARBA00001933"/>
    </source>
</evidence>
<dbReference type="STRING" id="1273541.Pyrde_0938"/>